<dbReference type="KEGG" id="xla:108699746"/>
<feature type="region of interest" description="Disordered" evidence="1">
    <location>
        <begin position="119"/>
        <end position="140"/>
    </location>
</feature>
<dbReference type="PANTHER" id="PTHR16065">
    <property type="entry name" value="COILED-COIL DOMAIN CONTAINING 198"/>
    <property type="match status" value="1"/>
</dbReference>
<reference evidence="3" key="1">
    <citation type="submission" date="2025-08" db="UniProtKB">
        <authorList>
            <consortium name="RefSeq"/>
        </authorList>
    </citation>
    <scope>IDENTIFICATION</scope>
    <source>
        <strain evidence="3">J_2021</strain>
        <tissue evidence="3">Erythrocytes</tissue>
    </source>
</reference>
<dbReference type="PANTHER" id="PTHR16065:SF2">
    <property type="entry name" value="COILED-COIL DOMAIN CONTAINING 198"/>
    <property type="match status" value="1"/>
</dbReference>
<proteinExistence type="predicted"/>
<dbReference type="Proteomes" id="UP000186698">
    <property type="component" value="Chromosome 8S"/>
</dbReference>
<dbReference type="GeneID" id="108699746"/>
<feature type="compositionally biased region" description="Basic and acidic residues" evidence="1">
    <location>
        <begin position="119"/>
        <end position="130"/>
    </location>
</feature>
<evidence type="ECO:0000256" key="1">
    <source>
        <dbReference type="SAM" id="MobiDB-lite"/>
    </source>
</evidence>
<dbReference type="CTD" id="108699746"/>
<dbReference type="OrthoDB" id="6344011at2759"/>
<dbReference type="Pfam" id="PF15398">
    <property type="entry name" value="DUF4619"/>
    <property type="match status" value="1"/>
</dbReference>
<dbReference type="AlphaFoldDB" id="A0A1L8EZV6"/>
<evidence type="ECO:0000313" key="3">
    <source>
        <dbReference type="RefSeq" id="XP_018087761.2"/>
    </source>
</evidence>
<dbReference type="STRING" id="8355.A0A1L8EZV6"/>
<accession>A0A1L8EZV6</accession>
<dbReference type="PaxDb" id="8355-A0A1L8EZV6"/>
<dbReference type="OMA" id="QRDHKAK"/>
<dbReference type="RefSeq" id="XP_018087761.2">
    <property type="nucleotide sequence ID" value="XM_018232272.2"/>
</dbReference>
<evidence type="ECO:0000313" key="2">
    <source>
        <dbReference type="Proteomes" id="UP000186698"/>
    </source>
</evidence>
<protein>
    <submittedName>
        <fullName evidence="3">Uncharacterized protein CCDC198</fullName>
    </submittedName>
</protein>
<keyword evidence="2" id="KW-1185">Reference proteome</keyword>
<organism evidence="2 3">
    <name type="scientific">Xenopus laevis</name>
    <name type="common">African clawed frog</name>
    <dbReference type="NCBI Taxonomy" id="8355"/>
    <lineage>
        <taxon>Eukaryota</taxon>
        <taxon>Metazoa</taxon>
        <taxon>Chordata</taxon>
        <taxon>Craniata</taxon>
        <taxon>Vertebrata</taxon>
        <taxon>Euteleostomi</taxon>
        <taxon>Amphibia</taxon>
        <taxon>Batrachia</taxon>
        <taxon>Anura</taxon>
        <taxon>Pipoidea</taxon>
        <taxon>Pipidae</taxon>
        <taxon>Xenopodinae</taxon>
        <taxon>Xenopus</taxon>
        <taxon>Xenopus</taxon>
    </lineage>
</organism>
<sequence>MGINGSKLNHKVRKVTPLENKAAFVSPAEISGYNGSDSLASYGRMEQSNLICERQLPPLRETLYGRGLIVPSPLSFDIPLDNGATTSIIKRHPPRRLQKLEPVLLPTLMSAERIIKKQEQTTGKEMERRTQATKNAATRRQNLHKMQWQEINRKREELNHSQSQAELKRSLHREAKINKQKMRENKTKIFRENSRRCNEDEDFPDVAHDFNGNHGNVWHWNTSSPRSTRPFPMQAKGKLEMWFDDYQSGKETYSDSSSTDSLDSWIQQDRRCHRRPALIRTKAEKIPTFDEFFDREF</sequence>
<gene>
    <name evidence="3" type="primary">LOC108699746</name>
</gene>
<name>A0A1L8EZV6_XENLA</name>
<dbReference type="InterPro" id="IPR029235">
    <property type="entry name" value="FAME"/>
</dbReference>